<dbReference type="Proteomes" id="UP000589085">
    <property type="component" value="Unassembled WGS sequence"/>
</dbReference>
<evidence type="ECO:0000256" key="2">
    <source>
        <dbReference type="ARBA" id="ARBA00004141"/>
    </source>
</evidence>
<evidence type="ECO:0000256" key="7">
    <source>
        <dbReference type="ARBA" id="ARBA00023136"/>
    </source>
</evidence>
<dbReference type="Pfam" id="PF07291">
    <property type="entry name" value="MauE"/>
    <property type="match status" value="1"/>
</dbReference>
<reference evidence="10 11" key="1">
    <citation type="submission" date="2020-04" db="EMBL/GenBank/DDBJ databases">
        <title>Description of novel Gluconacetobacter.</title>
        <authorList>
            <person name="Sombolestani A."/>
        </authorList>
    </citation>
    <scope>NUCLEOTIDE SEQUENCE [LARGE SCALE GENOMIC DNA]</scope>
    <source>
        <strain evidence="10 11">LMG 19747</strain>
    </source>
</reference>
<sequence length="171" mass="18321">MSMLSVSISTLIALVFLRAFLHKISGFTVFTGYVEDYCLMPSQFVRAASVSIVVAELLVVFSQGLPALRMFGLSLAALLLFLYSFGISININRRRINIECGCGGGAQVLSWSLVVRNGILLGLIAIAMTQQSPSSGGLDYAVAVFGGFLLWVVFLLGDQIIANSSMVTRAS</sequence>
<evidence type="ECO:0000256" key="8">
    <source>
        <dbReference type="SAM" id="Phobius"/>
    </source>
</evidence>
<evidence type="ECO:0000256" key="1">
    <source>
        <dbReference type="ARBA" id="ARBA00003475"/>
    </source>
</evidence>
<comment type="function">
    <text evidence="1">May be specifically involved in the processing, transport, and/or maturation of the MADH beta-subunit.</text>
</comment>
<keyword evidence="5 8" id="KW-0812">Transmembrane</keyword>
<dbReference type="GO" id="GO:0016020">
    <property type="term" value="C:membrane"/>
    <property type="evidence" value="ECO:0007669"/>
    <property type="project" value="UniProtKB-SubCell"/>
</dbReference>
<evidence type="ECO:0000313" key="11">
    <source>
        <dbReference type="Proteomes" id="UP000589085"/>
    </source>
</evidence>
<comment type="subcellular location">
    <subcellularLocation>
        <location evidence="2">Membrane</location>
        <topology evidence="2">Multi-pass membrane protein</topology>
    </subcellularLocation>
</comment>
<feature type="transmembrane region" description="Helical" evidence="8">
    <location>
        <begin position="140"/>
        <end position="162"/>
    </location>
</feature>
<name>A0A7W4IAP9_9PROT</name>
<evidence type="ECO:0000313" key="10">
    <source>
        <dbReference type="EMBL" id="MBB2159385.1"/>
    </source>
</evidence>
<evidence type="ECO:0000259" key="9">
    <source>
        <dbReference type="Pfam" id="PF07291"/>
    </source>
</evidence>
<keyword evidence="6 8" id="KW-1133">Transmembrane helix</keyword>
<dbReference type="InterPro" id="IPR009908">
    <property type="entry name" value="Methylamine_util_MauE"/>
</dbReference>
<evidence type="ECO:0000256" key="6">
    <source>
        <dbReference type="ARBA" id="ARBA00022989"/>
    </source>
</evidence>
<comment type="pathway">
    <text evidence="3">One-carbon metabolism; methylamine degradation.</text>
</comment>
<dbReference type="RefSeq" id="WP_182996243.1">
    <property type="nucleotide sequence ID" value="NZ_JABEQJ010000003.1"/>
</dbReference>
<accession>A0A7W4IAP9</accession>
<dbReference type="AlphaFoldDB" id="A0A7W4IAP9"/>
<keyword evidence="7 8" id="KW-0472">Membrane</keyword>
<dbReference type="GO" id="GO:0030416">
    <property type="term" value="P:methylamine metabolic process"/>
    <property type="evidence" value="ECO:0007669"/>
    <property type="project" value="InterPro"/>
</dbReference>
<feature type="transmembrane region" description="Helical" evidence="8">
    <location>
        <begin position="68"/>
        <end position="89"/>
    </location>
</feature>
<evidence type="ECO:0000256" key="5">
    <source>
        <dbReference type="ARBA" id="ARBA00022692"/>
    </source>
</evidence>
<protein>
    <recommendedName>
        <fullName evidence="4">Methylamine utilization protein MauE</fullName>
    </recommendedName>
</protein>
<organism evidence="10 11">
    <name type="scientific">Gluconacetobacter sacchari</name>
    <dbReference type="NCBI Taxonomy" id="92759"/>
    <lineage>
        <taxon>Bacteria</taxon>
        <taxon>Pseudomonadati</taxon>
        <taxon>Pseudomonadota</taxon>
        <taxon>Alphaproteobacteria</taxon>
        <taxon>Acetobacterales</taxon>
        <taxon>Acetobacteraceae</taxon>
        <taxon>Gluconacetobacter</taxon>
    </lineage>
</organism>
<feature type="transmembrane region" description="Helical" evidence="8">
    <location>
        <begin position="109"/>
        <end position="128"/>
    </location>
</feature>
<feature type="domain" description="Methylamine utilisation protein MauE" evidence="9">
    <location>
        <begin position="1"/>
        <end position="128"/>
    </location>
</feature>
<dbReference type="EMBL" id="JABEQJ010000003">
    <property type="protein sequence ID" value="MBB2159385.1"/>
    <property type="molecule type" value="Genomic_DNA"/>
</dbReference>
<gene>
    <name evidence="10" type="ORF">HLH48_04210</name>
</gene>
<evidence type="ECO:0000256" key="3">
    <source>
        <dbReference type="ARBA" id="ARBA00004856"/>
    </source>
</evidence>
<proteinExistence type="predicted"/>
<evidence type="ECO:0000256" key="4">
    <source>
        <dbReference type="ARBA" id="ARBA00019078"/>
    </source>
</evidence>
<dbReference type="UniPathway" id="UPA00895"/>
<comment type="caution">
    <text evidence="10">The sequence shown here is derived from an EMBL/GenBank/DDBJ whole genome shotgun (WGS) entry which is preliminary data.</text>
</comment>